<dbReference type="GO" id="GO:0008270">
    <property type="term" value="F:zinc ion binding"/>
    <property type="evidence" value="ECO:0007669"/>
    <property type="project" value="UniProtKB-KW"/>
</dbReference>
<dbReference type="Pfam" id="PF03110">
    <property type="entry name" value="SBP"/>
    <property type="match status" value="1"/>
</dbReference>
<evidence type="ECO:0000313" key="12">
    <source>
        <dbReference type="EMBL" id="CAH8352143.1"/>
    </source>
</evidence>
<keyword evidence="3 9" id="KW-0863">Zinc-finger</keyword>
<evidence type="ECO:0000256" key="10">
    <source>
        <dbReference type="SAM" id="MobiDB-lite"/>
    </source>
</evidence>
<feature type="region of interest" description="Disordered" evidence="10">
    <location>
        <begin position="1"/>
        <end position="21"/>
    </location>
</feature>
<dbReference type="InterPro" id="IPR044817">
    <property type="entry name" value="SBP-like"/>
</dbReference>
<dbReference type="GO" id="GO:0003677">
    <property type="term" value="F:DNA binding"/>
    <property type="evidence" value="ECO:0007669"/>
    <property type="project" value="UniProtKB-KW"/>
</dbReference>
<accession>A0ABC8K204</accession>
<feature type="compositionally biased region" description="Low complexity" evidence="10">
    <location>
        <begin position="12"/>
        <end position="21"/>
    </location>
</feature>
<evidence type="ECO:0000256" key="8">
    <source>
        <dbReference type="ARBA" id="ARBA00023242"/>
    </source>
</evidence>
<reference evidence="12 13" key="1">
    <citation type="submission" date="2022-03" db="EMBL/GenBank/DDBJ databases">
        <authorList>
            <person name="Macdonald S."/>
            <person name="Ahmed S."/>
            <person name="Newling K."/>
        </authorList>
    </citation>
    <scope>NUCLEOTIDE SEQUENCE [LARGE SCALE GENOMIC DNA]</scope>
</reference>
<comment type="subcellular location">
    <subcellularLocation>
        <location evidence="1">Nucleus</location>
    </subcellularLocation>
</comment>
<keyword evidence="6" id="KW-0238">DNA-binding</keyword>
<evidence type="ECO:0000313" key="13">
    <source>
        <dbReference type="Proteomes" id="UP001642260"/>
    </source>
</evidence>
<dbReference type="Gene3D" id="4.10.1100.10">
    <property type="entry name" value="Transcription factor, SBP-box domain"/>
    <property type="match status" value="1"/>
</dbReference>
<sequence length="321" mass="35818">MELLMGSGQNRTETVGYSSTESSSLTTGLRFGQKIYLEDGSGSGRNRVNTGRKSITARCQVEGCRMDLSNAKTYYSRHKVCCIHSKSSKVIVSGLQQRFCQQCSRFHQLSEFDLEKRSCRRRLACHNERRRKPQATTTLLTSGYSRIAPSLYGSVLGGPSSTWSSARSVMGRSAPWDSHQLMNVFSQGSSSFSITCPEITNNTISTDSTCALSLLSNSIQQQQQQLQTSTNAYLMTADRVTMAQSLSQTWEFMSSEKSNSQYMSPLLGQSQSSEPDDFQMSNGTAMGGFELSLHQQVMRQYMEPENTRAYDSSPQHFTWSL</sequence>
<keyword evidence="7" id="KW-0804">Transcription</keyword>
<name>A0ABC8K204_ERUVS</name>
<dbReference type="AlphaFoldDB" id="A0ABC8K204"/>
<evidence type="ECO:0000256" key="5">
    <source>
        <dbReference type="ARBA" id="ARBA00023015"/>
    </source>
</evidence>
<dbReference type="GO" id="GO:0005634">
    <property type="term" value="C:nucleus"/>
    <property type="evidence" value="ECO:0007669"/>
    <property type="project" value="UniProtKB-SubCell"/>
</dbReference>
<keyword evidence="4" id="KW-0862">Zinc</keyword>
<comment type="caution">
    <text evidence="12">The sequence shown here is derived from an EMBL/GenBank/DDBJ whole genome shotgun (WGS) entry which is preliminary data.</text>
</comment>
<evidence type="ECO:0000256" key="6">
    <source>
        <dbReference type="ARBA" id="ARBA00023125"/>
    </source>
</evidence>
<dbReference type="PANTHER" id="PTHR31251:SF98">
    <property type="entry name" value="SQUAMOSA PROMOTER-BINDING-LIKE PROTEIN 15"/>
    <property type="match status" value="1"/>
</dbReference>
<evidence type="ECO:0000256" key="1">
    <source>
        <dbReference type="ARBA" id="ARBA00004123"/>
    </source>
</evidence>
<evidence type="ECO:0000259" key="11">
    <source>
        <dbReference type="PROSITE" id="PS51141"/>
    </source>
</evidence>
<protein>
    <recommendedName>
        <fullName evidence="11">SBP-type domain-containing protein</fullName>
    </recommendedName>
</protein>
<evidence type="ECO:0000256" key="3">
    <source>
        <dbReference type="ARBA" id="ARBA00022771"/>
    </source>
</evidence>
<keyword evidence="2" id="KW-0479">Metal-binding</keyword>
<dbReference type="FunFam" id="4.10.1100.10:FF:000001">
    <property type="entry name" value="Squamosa promoter-binding-like protein 14"/>
    <property type="match status" value="1"/>
</dbReference>
<evidence type="ECO:0000256" key="9">
    <source>
        <dbReference type="PROSITE-ProRule" id="PRU00470"/>
    </source>
</evidence>
<dbReference type="PANTHER" id="PTHR31251">
    <property type="entry name" value="SQUAMOSA PROMOTER-BINDING-LIKE PROTEIN 4"/>
    <property type="match status" value="1"/>
</dbReference>
<feature type="domain" description="SBP-type" evidence="11">
    <location>
        <begin position="56"/>
        <end position="133"/>
    </location>
</feature>
<keyword evidence="5" id="KW-0805">Transcription regulation</keyword>
<evidence type="ECO:0000256" key="4">
    <source>
        <dbReference type="ARBA" id="ARBA00022833"/>
    </source>
</evidence>
<dbReference type="PROSITE" id="PS51141">
    <property type="entry name" value="ZF_SBP"/>
    <property type="match status" value="1"/>
</dbReference>
<proteinExistence type="predicted"/>
<dbReference type="InterPro" id="IPR004333">
    <property type="entry name" value="SBP_dom"/>
</dbReference>
<dbReference type="InterPro" id="IPR036893">
    <property type="entry name" value="SBP_sf"/>
</dbReference>
<keyword evidence="8" id="KW-0539">Nucleus</keyword>
<dbReference type="SUPFAM" id="SSF103612">
    <property type="entry name" value="SBT domain"/>
    <property type="match status" value="1"/>
</dbReference>
<gene>
    <name evidence="12" type="ORF">ERUC_LOCUS18502</name>
</gene>
<organism evidence="12 13">
    <name type="scientific">Eruca vesicaria subsp. sativa</name>
    <name type="common">Garden rocket</name>
    <name type="synonym">Eruca sativa</name>
    <dbReference type="NCBI Taxonomy" id="29727"/>
    <lineage>
        <taxon>Eukaryota</taxon>
        <taxon>Viridiplantae</taxon>
        <taxon>Streptophyta</taxon>
        <taxon>Embryophyta</taxon>
        <taxon>Tracheophyta</taxon>
        <taxon>Spermatophyta</taxon>
        <taxon>Magnoliopsida</taxon>
        <taxon>eudicotyledons</taxon>
        <taxon>Gunneridae</taxon>
        <taxon>Pentapetalae</taxon>
        <taxon>rosids</taxon>
        <taxon>malvids</taxon>
        <taxon>Brassicales</taxon>
        <taxon>Brassicaceae</taxon>
        <taxon>Brassiceae</taxon>
        <taxon>Eruca</taxon>
    </lineage>
</organism>
<evidence type="ECO:0000256" key="2">
    <source>
        <dbReference type="ARBA" id="ARBA00022723"/>
    </source>
</evidence>
<evidence type="ECO:0000256" key="7">
    <source>
        <dbReference type="ARBA" id="ARBA00023163"/>
    </source>
</evidence>
<dbReference type="EMBL" id="CAKOAT010173044">
    <property type="protein sequence ID" value="CAH8352143.1"/>
    <property type="molecule type" value="Genomic_DNA"/>
</dbReference>
<keyword evidence="13" id="KW-1185">Reference proteome</keyword>
<dbReference type="Proteomes" id="UP001642260">
    <property type="component" value="Unassembled WGS sequence"/>
</dbReference>